<keyword evidence="1" id="KW-1133">Transmembrane helix</keyword>
<feature type="transmembrane region" description="Helical" evidence="1">
    <location>
        <begin position="51"/>
        <end position="72"/>
    </location>
</feature>
<evidence type="ECO:0000256" key="1">
    <source>
        <dbReference type="SAM" id="Phobius"/>
    </source>
</evidence>
<evidence type="ECO:0000313" key="2">
    <source>
        <dbReference type="EMBL" id="PRH81716.1"/>
    </source>
</evidence>
<accession>A0A2P6M6W3</accession>
<gene>
    <name evidence="2" type="ORF">C6N40_10840</name>
</gene>
<keyword evidence="3" id="KW-1185">Reference proteome</keyword>
<reference evidence="2 3" key="1">
    <citation type="submission" date="2018-03" db="EMBL/GenBank/DDBJ databases">
        <title>Arenimonas caeni sp. nov., isolated from activated sludge.</title>
        <authorList>
            <person name="Liu H."/>
        </authorList>
    </citation>
    <scope>NUCLEOTIDE SEQUENCE [LARGE SCALE GENOMIC DNA]</scope>
    <source>
        <strain evidence="3">z29</strain>
    </source>
</reference>
<evidence type="ECO:0000313" key="3">
    <source>
        <dbReference type="Proteomes" id="UP000241736"/>
    </source>
</evidence>
<evidence type="ECO:0008006" key="4">
    <source>
        <dbReference type="Google" id="ProtNLM"/>
    </source>
</evidence>
<organism evidence="2 3">
    <name type="scientific">Arenimonas caeni</name>
    <dbReference type="NCBI Taxonomy" id="2058085"/>
    <lineage>
        <taxon>Bacteria</taxon>
        <taxon>Pseudomonadati</taxon>
        <taxon>Pseudomonadota</taxon>
        <taxon>Gammaproteobacteria</taxon>
        <taxon>Lysobacterales</taxon>
        <taxon>Lysobacteraceae</taxon>
        <taxon>Arenimonas</taxon>
    </lineage>
</organism>
<dbReference type="EMBL" id="PVLF01000018">
    <property type="protein sequence ID" value="PRH81716.1"/>
    <property type="molecule type" value="Genomic_DNA"/>
</dbReference>
<feature type="transmembrane region" description="Helical" evidence="1">
    <location>
        <begin position="79"/>
        <end position="101"/>
    </location>
</feature>
<dbReference type="Proteomes" id="UP000241736">
    <property type="component" value="Unassembled WGS sequence"/>
</dbReference>
<dbReference type="AlphaFoldDB" id="A0A2P6M6W3"/>
<dbReference type="RefSeq" id="WP_106991047.1">
    <property type="nucleotide sequence ID" value="NZ_JAVEVW010000001.1"/>
</dbReference>
<name>A0A2P6M6W3_9GAMM</name>
<protein>
    <recommendedName>
        <fullName evidence="4">DUF4064 domain-containing protein</fullName>
    </recommendedName>
</protein>
<comment type="caution">
    <text evidence="2">The sequence shown here is derived from an EMBL/GenBank/DDBJ whole genome shotgun (WGS) entry which is preliminary data.</text>
</comment>
<dbReference type="OrthoDB" id="7029557at2"/>
<keyword evidence="1" id="KW-0812">Transmembrane</keyword>
<keyword evidence="1" id="KW-0472">Membrane</keyword>
<proteinExistence type="predicted"/>
<sequence length="105" mass="11049">MRHSGLGISSFIISTAIGVLMFLLFVIAGVLETSTPGGMDENSVEAMLVGLFLIAFLLMDLVALGLGVGGLFQRDRRKVFAVLGVVFSVGTVAITLLFLLIGMMA</sequence>
<feature type="transmembrane region" description="Helical" evidence="1">
    <location>
        <begin position="12"/>
        <end position="31"/>
    </location>
</feature>